<sequence length="200" mass="22336">MFWRAFIREGDTVTPGGGLVQPRAQSPLVRYSGKLACFEGDPVYCNSCKSWGITQCIQPFRPHRGPDGREVNLDGDLCLCKCPKPPKLKALHSDVRMGFEDEHRHAPTSRQDTQRNYLSPAPLYDQRFAVRHARSGKPMANVKYRITLADGKTCIGLTDEHGLTETVSSDTAQKVKIEVPFYDDNPHPTNACVESDACRC</sequence>
<dbReference type="STRING" id="757424.Hsero_1822"/>
<gene>
    <name evidence="1" type="ordered locus">Hsero_1822</name>
</gene>
<evidence type="ECO:0000313" key="2">
    <source>
        <dbReference type="Proteomes" id="UP000000329"/>
    </source>
</evidence>
<accession>D8IRK8</accession>
<reference evidence="1 2" key="1">
    <citation type="submission" date="2010-04" db="EMBL/GenBank/DDBJ databases">
        <title>The genome of Herbaspirillum seropedicae SmR1, an endophytic, nitrogen-fixing, plant-growth promoting beta-Proteobacteria.</title>
        <authorList>
            <person name="Pedrosa F.O."/>
            <person name="Monteiro R.A."/>
            <person name="Wassem R."/>
            <person name="Cruz L.M."/>
            <person name="Ayub R.A."/>
            <person name="Colauto N.B."/>
            <person name="Fernandez M.A."/>
            <person name="Fungaro M.H.P."/>
            <person name="Grisard E.C."/>
            <person name="Hungria M."/>
            <person name="Madeira H.M.F."/>
            <person name="Nodari R.O."/>
            <person name="Osaku C.A."/>
            <person name="Petzl-Erler M.L."/>
            <person name="Terenzi H."/>
            <person name="Vieira L.G.E."/>
            <person name="Almeida M.I.M."/>
            <person name="Alves L.R."/>
            <person name="Arantes O.M.N."/>
            <person name="Balsanelli E."/>
            <person name="Barcellos F.G."/>
            <person name="Baura V.A."/>
            <person name="Binde D.R."/>
            <person name="Campo R.J."/>
            <person name="Chubatsu L.S."/>
            <person name="Chueire L.M.O."/>
            <person name="Ciferri R.R."/>
            <person name="Correa L.C."/>
            <person name="da Conceicao Silva J.L."/>
            <person name="Dabul A.N.G."/>
            <person name="Dambros B.P."/>
            <person name="Faoro H."/>
            <person name="Favetti A."/>
            <person name="Friedermann G."/>
            <person name="Furlaneto M.C."/>
            <person name="Gasques L.S."/>
            <person name="Gimenes C.C.T."/>
            <person name="Gioppo N.M.R."/>
            <person name="Glienke-Blanco C."/>
            <person name="Godoy L.P."/>
            <person name="Guerra M.P."/>
            <person name="Karp S."/>
            <person name="Kava-Cordeiro V."/>
            <person name="Margarido V.P."/>
            <person name="Mathioni S.M."/>
            <person name="Menck-Soares M.A."/>
            <person name="Murace N.K."/>
            <person name="Nicolas M.F."/>
            <person name="Oliveira C.E.C."/>
            <person name="Pagnan N.A.B."/>
            <person name="Pamphile J.A."/>
            <person name="Patussi E.V."/>
            <person name="Pereira L.F.P."/>
            <person name="Pereira-Ferrari L."/>
            <person name="Pinto F.G.S."/>
            <person name="Precoma C."/>
            <person name="Prioli A.J."/>
            <person name="Prioli S.M.A.P."/>
            <person name="Raittz R.T."/>
            <person name="Ramos H.J.O."/>
            <person name="Ribeiro E.M.S.F."/>
            <person name="Rigo L.U."/>
            <person name="Rocha C.L.M.S.C."/>
            <person name="Rocha S.N."/>
            <person name="Santos K."/>
            <person name="Satori D."/>
            <person name="Silva A.G."/>
            <person name="Simao R.C.G."/>
            <person name="Soares M.A.M."/>
            <person name="Souza E.M."/>
            <person name="Steffens M.B.R."/>
            <person name="Steindel M."/>
            <person name="Tadra-Sfeir M.Z."/>
            <person name="Takahashi E.K."/>
            <person name="Torres R.A."/>
            <person name="Valle J.S."/>
            <person name="Vernal J.I."/>
            <person name="Vilas-Boas L.A."/>
            <person name="Watanabe M.A.E."/>
            <person name="Weiss V.A."/>
            <person name="Yates M.A."/>
            <person name="Souza E.M."/>
        </authorList>
    </citation>
    <scope>NUCLEOTIDE SEQUENCE [LARGE SCALE GENOMIC DNA]</scope>
    <source>
        <strain evidence="1 2">SmR1</strain>
    </source>
</reference>
<dbReference type="KEGG" id="hse:Hsero_1822"/>
<evidence type="ECO:0000313" key="1">
    <source>
        <dbReference type="EMBL" id="ADJ63332.1"/>
    </source>
</evidence>
<protein>
    <recommendedName>
        <fullName evidence="3">PAAR domain-containing protein</fullName>
    </recommendedName>
</protein>
<dbReference type="CDD" id="cd14744">
    <property type="entry name" value="PAAR_CT_2"/>
    <property type="match status" value="1"/>
</dbReference>
<dbReference type="Proteomes" id="UP000000329">
    <property type="component" value="Chromosome"/>
</dbReference>
<evidence type="ECO:0008006" key="3">
    <source>
        <dbReference type="Google" id="ProtNLM"/>
    </source>
</evidence>
<dbReference type="AlphaFoldDB" id="D8IRK8"/>
<dbReference type="HOGENOM" id="CLU_113188_1_0_4"/>
<keyword evidence="2" id="KW-1185">Reference proteome</keyword>
<dbReference type="EMBL" id="CP002039">
    <property type="protein sequence ID" value="ADJ63332.1"/>
    <property type="molecule type" value="Genomic_DNA"/>
</dbReference>
<dbReference type="eggNOG" id="COG4104">
    <property type="taxonomic scope" value="Bacteria"/>
</dbReference>
<name>D8IRK8_HERSS</name>
<organism evidence="1 2">
    <name type="scientific">Herbaspirillum seropedicae (strain SmR1)</name>
    <dbReference type="NCBI Taxonomy" id="757424"/>
    <lineage>
        <taxon>Bacteria</taxon>
        <taxon>Pseudomonadati</taxon>
        <taxon>Pseudomonadota</taxon>
        <taxon>Betaproteobacteria</taxon>
        <taxon>Burkholderiales</taxon>
        <taxon>Oxalobacteraceae</taxon>
        <taxon>Herbaspirillum</taxon>
    </lineage>
</organism>
<proteinExistence type="predicted"/>